<keyword evidence="2" id="KW-1185">Reference proteome</keyword>
<dbReference type="EMBL" id="JADOUF010000001">
    <property type="protein sequence ID" value="MBG6138874.1"/>
    <property type="molecule type" value="Genomic_DNA"/>
</dbReference>
<proteinExistence type="predicted"/>
<evidence type="ECO:0000313" key="1">
    <source>
        <dbReference type="EMBL" id="MBG6138874.1"/>
    </source>
</evidence>
<organism evidence="1 2">
    <name type="scientific">Longispora fulva</name>
    <dbReference type="NCBI Taxonomy" id="619741"/>
    <lineage>
        <taxon>Bacteria</taxon>
        <taxon>Bacillati</taxon>
        <taxon>Actinomycetota</taxon>
        <taxon>Actinomycetes</taxon>
        <taxon>Micromonosporales</taxon>
        <taxon>Micromonosporaceae</taxon>
        <taxon>Longispora</taxon>
    </lineage>
</organism>
<dbReference type="Proteomes" id="UP000622552">
    <property type="component" value="Unassembled WGS sequence"/>
</dbReference>
<evidence type="ECO:0000313" key="2">
    <source>
        <dbReference type="Proteomes" id="UP000622552"/>
    </source>
</evidence>
<reference evidence="1" key="1">
    <citation type="submission" date="2020-11" db="EMBL/GenBank/DDBJ databases">
        <title>Sequencing the genomes of 1000 actinobacteria strains.</title>
        <authorList>
            <person name="Klenk H.-P."/>
        </authorList>
    </citation>
    <scope>NUCLEOTIDE SEQUENCE</scope>
    <source>
        <strain evidence="1">DSM 45356</strain>
    </source>
</reference>
<gene>
    <name evidence="1" type="ORF">IW245_005068</name>
</gene>
<dbReference type="AlphaFoldDB" id="A0A8J7KL41"/>
<sequence>MRLARFAHANRASFVSAERSGRASDRSRWAGQVAAGLRAAVSGGEAVVAEELRAAARLWVVSGLRVADIPA</sequence>
<accession>A0A8J7KL41</accession>
<name>A0A8J7KL41_9ACTN</name>
<comment type="caution">
    <text evidence="1">The sequence shown here is derived from an EMBL/GenBank/DDBJ whole genome shotgun (WGS) entry which is preliminary data.</text>
</comment>
<protein>
    <submittedName>
        <fullName evidence="1">Uncharacterized protein</fullName>
    </submittedName>
</protein>